<protein>
    <recommendedName>
        <fullName evidence="2">RING-type E3 ubiquitin transferase</fullName>
        <ecNumber evidence="2">2.3.2.27</ecNumber>
    </recommendedName>
</protein>
<keyword evidence="3" id="KW-0808">Transferase</keyword>
<comment type="caution">
    <text evidence="11">The sequence shown here is derived from an EMBL/GenBank/DDBJ whole genome shotgun (WGS) entry which is preliminary data.</text>
</comment>
<dbReference type="SUPFAM" id="SSF57850">
    <property type="entry name" value="RING/U-box"/>
    <property type="match status" value="1"/>
</dbReference>
<accession>A0AA38GFJ2</accession>
<dbReference type="Pfam" id="PF13639">
    <property type="entry name" value="zf-RING_2"/>
    <property type="match status" value="1"/>
</dbReference>
<evidence type="ECO:0000256" key="4">
    <source>
        <dbReference type="ARBA" id="ARBA00022723"/>
    </source>
</evidence>
<feature type="compositionally biased region" description="Low complexity" evidence="9">
    <location>
        <begin position="376"/>
        <end position="385"/>
    </location>
</feature>
<evidence type="ECO:0000256" key="2">
    <source>
        <dbReference type="ARBA" id="ARBA00012483"/>
    </source>
</evidence>
<evidence type="ECO:0000256" key="8">
    <source>
        <dbReference type="PROSITE-ProRule" id="PRU00175"/>
    </source>
</evidence>
<evidence type="ECO:0000256" key="3">
    <source>
        <dbReference type="ARBA" id="ARBA00022679"/>
    </source>
</evidence>
<feature type="compositionally biased region" description="Low complexity" evidence="9">
    <location>
        <begin position="198"/>
        <end position="219"/>
    </location>
</feature>
<dbReference type="EMBL" id="JAHRHJ020000003">
    <property type="protein sequence ID" value="KAH9322617.1"/>
    <property type="molecule type" value="Genomic_DNA"/>
</dbReference>
<name>A0AA38GFJ2_TAXCH</name>
<evidence type="ECO:0000259" key="10">
    <source>
        <dbReference type="PROSITE" id="PS50089"/>
    </source>
</evidence>
<keyword evidence="4" id="KW-0479">Metal-binding</keyword>
<feature type="compositionally biased region" description="Polar residues" evidence="9">
    <location>
        <begin position="362"/>
        <end position="375"/>
    </location>
</feature>
<dbReference type="InterPro" id="IPR013083">
    <property type="entry name" value="Znf_RING/FYVE/PHD"/>
</dbReference>
<dbReference type="PANTHER" id="PTHR46463:SF16">
    <property type="entry name" value="E3 UBIQUITIN-PROTEIN LIGASE RHF1A"/>
    <property type="match status" value="1"/>
</dbReference>
<proteinExistence type="predicted"/>
<dbReference type="Gene3D" id="3.30.40.10">
    <property type="entry name" value="Zinc/RING finger domain, C3HC4 (zinc finger)"/>
    <property type="match status" value="1"/>
</dbReference>
<evidence type="ECO:0000256" key="5">
    <source>
        <dbReference type="ARBA" id="ARBA00022771"/>
    </source>
</evidence>
<dbReference type="PANTHER" id="PTHR46463">
    <property type="entry name" value="ZINC FINGER, RING/FYVE/PHD-TYPE"/>
    <property type="match status" value="1"/>
</dbReference>
<dbReference type="SMART" id="SM00184">
    <property type="entry name" value="RING"/>
    <property type="match status" value="1"/>
</dbReference>
<keyword evidence="12" id="KW-1185">Reference proteome</keyword>
<dbReference type="AlphaFoldDB" id="A0AA38GFJ2"/>
<dbReference type="EC" id="2.3.2.27" evidence="2"/>
<keyword evidence="5 8" id="KW-0863">Zinc-finger</keyword>
<organism evidence="11 12">
    <name type="scientific">Taxus chinensis</name>
    <name type="common">Chinese yew</name>
    <name type="synonym">Taxus wallichiana var. chinensis</name>
    <dbReference type="NCBI Taxonomy" id="29808"/>
    <lineage>
        <taxon>Eukaryota</taxon>
        <taxon>Viridiplantae</taxon>
        <taxon>Streptophyta</taxon>
        <taxon>Embryophyta</taxon>
        <taxon>Tracheophyta</taxon>
        <taxon>Spermatophyta</taxon>
        <taxon>Pinopsida</taxon>
        <taxon>Pinidae</taxon>
        <taxon>Conifers II</taxon>
        <taxon>Cupressales</taxon>
        <taxon>Taxaceae</taxon>
        <taxon>Taxus</taxon>
    </lineage>
</organism>
<keyword evidence="6" id="KW-0833">Ubl conjugation pathway</keyword>
<comment type="catalytic activity">
    <reaction evidence="1">
        <text>S-ubiquitinyl-[E2 ubiquitin-conjugating enzyme]-L-cysteine + [acceptor protein]-L-lysine = [E2 ubiquitin-conjugating enzyme]-L-cysteine + N(6)-ubiquitinyl-[acceptor protein]-L-lysine.</text>
        <dbReference type="EC" id="2.3.2.27"/>
    </reaction>
</comment>
<feature type="compositionally biased region" description="Polar residues" evidence="9">
    <location>
        <begin position="187"/>
        <end position="197"/>
    </location>
</feature>
<dbReference type="GO" id="GO:0008270">
    <property type="term" value="F:zinc ion binding"/>
    <property type="evidence" value="ECO:0007669"/>
    <property type="project" value="UniProtKB-KW"/>
</dbReference>
<feature type="region of interest" description="Disordered" evidence="9">
    <location>
        <begin position="154"/>
        <end position="228"/>
    </location>
</feature>
<evidence type="ECO:0000313" key="11">
    <source>
        <dbReference type="EMBL" id="KAH9322617.1"/>
    </source>
</evidence>
<dbReference type="OMA" id="FEGVEHE"/>
<feature type="domain" description="RING-type" evidence="10">
    <location>
        <begin position="34"/>
        <end position="74"/>
    </location>
</feature>
<dbReference type="PROSITE" id="PS50089">
    <property type="entry name" value="ZF_RING_2"/>
    <property type="match status" value="1"/>
</dbReference>
<gene>
    <name evidence="11" type="ORF">KI387_017256</name>
</gene>
<keyword evidence="7" id="KW-0862">Zinc</keyword>
<feature type="non-terminal residue" evidence="11">
    <location>
        <position position="1"/>
    </location>
</feature>
<feature type="compositionally biased region" description="Basic and acidic residues" evidence="9">
    <location>
        <begin position="351"/>
        <end position="361"/>
    </location>
</feature>
<evidence type="ECO:0000256" key="6">
    <source>
        <dbReference type="ARBA" id="ARBA00022786"/>
    </source>
</evidence>
<reference evidence="11 12" key="1">
    <citation type="journal article" date="2021" name="Nat. Plants">
        <title>The Taxus genome provides insights into paclitaxel biosynthesis.</title>
        <authorList>
            <person name="Xiong X."/>
            <person name="Gou J."/>
            <person name="Liao Q."/>
            <person name="Li Y."/>
            <person name="Zhou Q."/>
            <person name="Bi G."/>
            <person name="Li C."/>
            <person name="Du R."/>
            <person name="Wang X."/>
            <person name="Sun T."/>
            <person name="Guo L."/>
            <person name="Liang H."/>
            <person name="Lu P."/>
            <person name="Wu Y."/>
            <person name="Zhang Z."/>
            <person name="Ro D.K."/>
            <person name="Shang Y."/>
            <person name="Huang S."/>
            <person name="Yan J."/>
        </authorList>
    </citation>
    <scope>NUCLEOTIDE SEQUENCE [LARGE SCALE GENOMIC DNA]</scope>
    <source>
        <strain evidence="11">Ta-2019</strain>
    </source>
</reference>
<sequence length="436" mass="47799">MDNNYKINELADTHLSCAVAFVEGGIQEACEDACSICLDPFSHNNPSTVTTCKHEYHLQCILEWSQRSRQCPMCWQLLSLSDLTSQDLLEAVEKEKMSRIRQHQNLPHFHPTSFEDFNLHNIPINTDDLDFEERIMQHLAGVAAMSRAREFTRRETLHDRSNAQGHPQFVLSSSNPNVSPLPPTSPISNYTASHGGNSPTLTALSPTTPLAAAASQSTQVESESHSARIATRPPVLHRNVAGHPSMKSQGRAGPSEIHSFSESFKYRFSAMSSRHFGRCKESISKTTRGFRERLWARNASVTDLGREVQRDVTIGIADVARIMEHIDLDGKNRGGIPSVSEDTERSSGIGPDRRSIDENHGKTCSSNNIGVNLCTSSSSSNSSSSRVAPQPPNDKPSHSMDTSSLKDVEDNCGGGNGCAARPSCLFILTIEVISDC</sequence>
<evidence type="ECO:0000256" key="7">
    <source>
        <dbReference type="ARBA" id="ARBA00022833"/>
    </source>
</evidence>
<feature type="region of interest" description="Disordered" evidence="9">
    <location>
        <begin position="329"/>
        <end position="407"/>
    </location>
</feature>
<evidence type="ECO:0000313" key="12">
    <source>
        <dbReference type="Proteomes" id="UP000824469"/>
    </source>
</evidence>
<dbReference type="Proteomes" id="UP000824469">
    <property type="component" value="Unassembled WGS sequence"/>
</dbReference>
<evidence type="ECO:0000256" key="1">
    <source>
        <dbReference type="ARBA" id="ARBA00000900"/>
    </source>
</evidence>
<dbReference type="InterPro" id="IPR001841">
    <property type="entry name" value="Znf_RING"/>
</dbReference>
<dbReference type="GO" id="GO:0061630">
    <property type="term" value="F:ubiquitin protein ligase activity"/>
    <property type="evidence" value="ECO:0007669"/>
    <property type="project" value="UniProtKB-EC"/>
</dbReference>
<evidence type="ECO:0000256" key="9">
    <source>
        <dbReference type="SAM" id="MobiDB-lite"/>
    </source>
</evidence>